<dbReference type="InterPro" id="IPR052612">
    <property type="entry name" value="ANP_Clearance_Receptor"/>
</dbReference>
<dbReference type="AlphaFoldDB" id="A0AAD9MTU9"/>
<keyword evidence="3" id="KW-1133">Transmembrane helix</keyword>
<evidence type="ECO:0000256" key="1">
    <source>
        <dbReference type="ARBA" id="ARBA00004370"/>
    </source>
</evidence>
<dbReference type="GO" id="GO:0017046">
    <property type="term" value="F:peptide hormone binding"/>
    <property type="evidence" value="ECO:0007669"/>
    <property type="project" value="TreeGrafter"/>
</dbReference>
<dbReference type="GO" id="GO:0016020">
    <property type="term" value="C:membrane"/>
    <property type="evidence" value="ECO:0007669"/>
    <property type="project" value="UniProtKB-SubCell"/>
</dbReference>
<dbReference type="InterPro" id="IPR028082">
    <property type="entry name" value="Peripla_BP_I"/>
</dbReference>
<evidence type="ECO:0000259" key="6">
    <source>
        <dbReference type="Pfam" id="PF01094"/>
    </source>
</evidence>
<gene>
    <name evidence="7" type="ORF">LSH36_801g02010</name>
</gene>
<evidence type="ECO:0000256" key="4">
    <source>
        <dbReference type="ARBA" id="ARBA00023136"/>
    </source>
</evidence>
<dbReference type="Proteomes" id="UP001208570">
    <property type="component" value="Unassembled WGS sequence"/>
</dbReference>
<dbReference type="PANTHER" id="PTHR44755">
    <property type="entry name" value="NATRIURETIC PEPTIDE RECEPTOR 3-RELATED"/>
    <property type="match status" value="1"/>
</dbReference>
<dbReference type="GO" id="GO:0007165">
    <property type="term" value="P:signal transduction"/>
    <property type="evidence" value="ECO:0007669"/>
    <property type="project" value="TreeGrafter"/>
</dbReference>
<keyword evidence="4" id="KW-0472">Membrane</keyword>
<comment type="caution">
    <text evidence="7">The sequence shown here is derived from an EMBL/GenBank/DDBJ whole genome shotgun (WGS) entry which is preliminary data.</text>
</comment>
<dbReference type="SUPFAM" id="SSF53822">
    <property type="entry name" value="Periplasmic binding protein-like I"/>
    <property type="match status" value="1"/>
</dbReference>
<feature type="domain" description="Receptor ligand binding region" evidence="6">
    <location>
        <begin position="47"/>
        <end position="178"/>
    </location>
</feature>
<feature type="chain" id="PRO_5041956423" description="Receptor ligand binding region domain-containing protein" evidence="5">
    <location>
        <begin position="19"/>
        <end position="255"/>
    </location>
</feature>
<dbReference type="InterPro" id="IPR001828">
    <property type="entry name" value="ANF_lig-bd_rcpt"/>
</dbReference>
<dbReference type="Pfam" id="PF01094">
    <property type="entry name" value="ANF_receptor"/>
    <property type="match status" value="1"/>
</dbReference>
<sequence length="255" mass="28807">MKASDFLGIFGLLATCQSQCLIKIGVILPFQDFNRVAWSWSLPKVKGGITYAIDTVRNRSDLLPGCEIEVNYGDSQCSETFGPLVAVDMFYHQKAYVFLGPGCDYALAPIARFSPHWNIPVLTAGGMVRAFSDKKGEFRQLTRIGGSYSDLGRAMSNHLEMFSWNRVGLIYNEHQGKRSSKGKTNCWFVMEGMYWPLRQKLGLKYPGENIWYKAFDEHAEPDENLDNISSILEEAKTKTRSKRKSDNFSVLFLAG</sequence>
<dbReference type="Gene3D" id="3.40.50.2300">
    <property type="match status" value="1"/>
</dbReference>
<accession>A0AAD9MTU9</accession>
<feature type="signal peptide" evidence="5">
    <location>
        <begin position="1"/>
        <end position="18"/>
    </location>
</feature>
<evidence type="ECO:0000313" key="7">
    <source>
        <dbReference type="EMBL" id="KAK2143903.1"/>
    </source>
</evidence>
<evidence type="ECO:0000256" key="3">
    <source>
        <dbReference type="ARBA" id="ARBA00022989"/>
    </source>
</evidence>
<protein>
    <recommendedName>
        <fullName evidence="6">Receptor ligand binding region domain-containing protein</fullName>
    </recommendedName>
</protein>
<dbReference type="EMBL" id="JAODUP010000801">
    <property type="protein sequence ID" value="KAK2143903.1"/>
    <property type="molecule type" value="Genomic_DNA"/>
</dbReference>
<proteinExistence type="predicted"/>
<name>A0AAD9MTU9_9ANNE</name>
<keyword evidence="5" id="KW-0732">Signal</keyword>
<keyword evidence="8" id="KW-1185">Reference proteome</keyword>
<keyword evidence="2" id="KW-0812">Transmembrane</keyword>
<dbReference type="GO" id="GO:0038023">
    <property type="term" value="F:signaling receptor activity"/>
    <property type="evidence" value="ECO:0007669"/>
    <property type="project" value="TreeGrafter"/>
</dbReference>
<evidence type="ECO:0000313" key="8">
    <source>
        <dbReference type="Proteomes" id="UP001208570"/>
    </source>
</evidence>
<dbReference type="PANTHER" id="PTHR44755:SF11">
    <property type="entry name" value="ATRIAL NATRIURETIC PEPTIDE RECEPTOR 3 ISOFORM X1"/>
    <property type="match status" value="1"/>
</dbReference>
<organism evidence="7 8">
    <name type="scientific">Paralvinella palmiformis</name>
    <dbReference type="NCBI Taxonomy" id="53620"/>
    <lineage>
        <taxon>Eukaryota</taxon>
        <taxon>Metazoa</taxon>
        <taxon>Spiralia</taxon>
        <taxon>Lophotrochozoa</taxon>
        <taxon>Annelida</taxon>
        <taxon>Polychaeta</taxon>
        <taxon>Sedentaria</taxon>
        <taxon>Canalipalpata</taxon>
        <taxon>Terebellida</taxon>
        <taxon>Terebelliformia</taxon>
        <taxon>Alvinellidae</taxon>
        <taxon>Paralvinella</taxon>
    </lineage>
</organism>
<evidence type="ECO:0000256" key="2">
    <source>
        <dbReference type="ARBA" id="ARBA00022692"/>
    </source>
</evidence>
<reference evidence="7" key="1">
    <citation type="journal article" date="2023" name="Mol. Biol. Evol.">
        <title>Third-Generation Sequencing Reveals the Adaptive Role of the Epigenome in Three Deep-Sea Polychaetes.</title>
        <authorList>
            <person name="Perez M."/>
            <person name="Aroh O."/>
            <person name="Sun Y."/>
            <person name="Lan Y."/>
            <person name="Juniper S.K."/>
            <person name="Young C.R."/>
            <person name="Angers B."/>
            <person name="Qian P.Y."/>
        </authorList>
    </citation>
    <scope>NUCLEOTIDE SEQUENCE</scope>
    <source>
        <strain evidence="7">P08H-3</strain>
    </source>
</reference>
<evidence type="ECO:0000256" key="5">
    <source>
        <dbReference type="SAM" id="SignalP"/>
    </source>
</evidence>
<comment type="subcellular location">
    <subcellularLocation>
        <location evidence="1">Membrane</location>
    </subcellularLocation>
</comment>